<dbReference type="RefSeq" id="WP_230573786.1">
    <property type="nucleotide sequence ID" value="NZ_CAKJTI010000002.1"/>
</dbReference>
<dbReference type="Proteomes" id="UP000789423">
    <property type="component" value="Unassembled WGS sequence"/>
</dbReference>
<keyword evidence="1" id="KW-0812">Transmembrane</keyword>
<protein>
    <submittedName>
        <fullName evidence="2">Uncharacterized protein</fullName>
    </submittedName>
</protein>
<dbReference type="EMBL" id="CAKJTI010000002">
    <property type="protein sequence ID" value="CAG9611497.1"/>
    <property type="molecule type" value="Genomic_DNA"/>
</dbReference>
<comment type="caution">
    <text evidence="2">The sequence shown here is derived from an EMBL/GenBank/DDBJ whole genome shotgun (WGS) entry which is preliminary data.</text>
</comment>
<feature type="transmembrane region" description="Helical" evidence="1">
    <location>
        <begin position="30"/>
        <end position="51"/>
    </location>
</feature>
<keyword evidence="1" id="KW-1133">Transmembrane helix</keyword>
<organism evidence="2 3">
    <name type="scientific">Bacillus rhizoplanae</name>
    <dbReference type="NCBI Taxonomy" id="2880966"/>
    <lineage>
        <taxon>Bacteria</taxon>
        <taxon>Bacillati</taxon>
        <taxon>Bacillota</taxon>
        <taxon>Bacilli</taxon>
        <taxon>Bacillales</taxon>
        <taxon>Bacillaceae</taxon>
        <taxon>Bacillus</taxon>
    </lineage>
</organism>
<sequence>MDLLVLNLVGGLIALLIGVILYYRNPEQKFSLLLMVIGIVGVSINGIRMFFE</sequence>
<feature type="transmembrane region" description="Helical" evidence="1">
    <location>
        <begin position="6"/>
        <end position="23"/>
    </location>
</feature>
<name>A0ABM8Y706_9BACI</name>
<evidence type="ECO:0000313" key="3">
    <source>
        <dbReference type="Proteomes" id="UP000789423"/>
    </source>
</evidence>
<reference evidence="2 3" key="1">
    <citation type="submission" date="2021-10" db="EMBL/GenBank/DDBJ databases">
        <authorList>
            <person name="Criscuolo A."/>
        </authorList>
    </citation>
    <scope>NUCLEOTIDE SEQUENCE [LARGE SCALE GENOMIC DNA]</scope>
    <source>
        <strain evidence="3">CIP 111899</strain>
    </source>
</reference>
<proteinExistence type="predicted"/>
<evidence type="ECO:0000313" key="2">
    <source>
        <dbReference type="EMBL" id="CAG9611497.1"/>
    </source>
</evidence>
<keyword evidence="1" id="KW-0472">Membrane</keyword>
<keyword evidence="3" id="KW-1185">Reference proteome</keyword>
<evidence type="ECO:0000256" key="1">
    <source>
        <dbReference type="SAM" id="Phobius"/>
    </source>
</evidence>
<accession>A0ABM8Y706</accession>
<gene>
    <name evidence="2" type="ORF">BACCIP111899_00667</name>
</gene>